<comment type="caution">
    <text evidence="3">The sequence shown here is derived from an EMBL/GenBank/DDBJ whole genome shotgun (WGS) entry which is preliminary data.</text>
</comment>
<feature type="domain" description="Putative Flp pilus-assembly TadG-like N-terminal" evidence="2">
    <location>
        <begin position="23"/>
        <end position="68"/>
    </location>
</feature>
<dbReference type="Proteomes" id="UP001500967">
    <property type="component" value="Unassembled WGS sequence"/>
</dbReference>
<keyword evidence="1" id="KW-0472">Membrane</keyword>
<sequence length="422" mass="42914">MRRLTRRHWWDRILARRPSGERGAVAVIAAAVMGGGLLFGMGALVIDVGKLYDEREQLQSGADLASWALAKRCITAATRAQCGAQAALAATLAGSNAKDSATNVSAICGRFAGLSTCAAQTAKLSDCVGTPPATANYLQVQTSTKEADGTTKVPPVFANLLDSSNTGSSVGACSRVAWGIPSTATVLAIGIGRCEFLNMTNSGLVYNLVSGVGGLLTGVLGDTGTAVAGLLGVAPPATGGQLVFIHDTIGKVNTSPACSVGAPASPPPWTGGNGFGFLDGAYSDANCVQTVTVGDVLPASDLGVLAPVNCLAPLQNAVTTGSPVLVPIYDYQWNPLINLSAYTVRIAGFAAFVVRGYQLGLLNGVLKTVGSLLNVSGNPTCTVVVDYCINGYFTQAIIPAPSVSIGSLGTTDYGVSLITRVG</sequence>
<name>A0ABN0TVL8_9ACTN</name>
<evidence type="ECO:0000313" key="3">
    <source>
        <dbReference type="EMBL" id="GAA0231222.1"/>
    </source>
</evidence>
<accession>A0ABN0TVL8</accession>
<keyword evidence="1" id="KW-1133">Transmembrane helix</keyword>
<evidence type="ECO:0000259" key="2">
    <source>
        <dbReference type="Pfam" id="PF13400"/>
    </source>
</evidence>
<keyword evidence="1" id="KW-0812">Transmembrane</keyword>
<protein>
    <recommendedName>
        <fullName evidence="2">Putative Flp pilus-assembly TadG-like N-terminal domain-containing protein</fullName>
    </recommendedName>
</protein>
<proteinExistence type="predicted"/>
<reference evidence="3 4" key="1">
    <citation type="journal article" date="2019" name="Int. J. Syst. Evol. Microbiol.">
        <title>The Global Catalogue of Microorganisms (GCM) 10K type strain sequencing project: providing services to taxonomists for standard genome sequencing and annotation.</title>
        <authorList>
            <consortium name="The Broad Institute Genomics Platform"/>
            <consortium name="The Broad Institute Genome Sequencing Center for Infectious Disease"/>
            <person name="Wu L."/>
            <person name="Ma J."/>
        </authorList>
    </citation>
    <scope>NUCLEOTIDE SEQUENCE [LARGE SCALE GENOMIC DNA]</scope>
    <source>
        <strain evidence="3 4">JCM 10425</strain>
    </source>
</reference>
<dbReference type="EMBL" id="BAAAGX010000006">
    <property type="protein sequence ID" value="GAA0231222.1"/>
    <property type="molecule type" value="Genomic_DNA"/>
</dbReference>
<organism evidence="3 4">
    <name type="scientific">Cryptosporangium japonicum</name>
    <dbReference type="NCBI Taxonomy" id="80872"/>
    <lineage>
        <taxon>Bacteria</taxon>
        <taxon>Bacillati</taxon>
        <taxon>Actinomycetota</taxon>
        <taxon>Actinomycetes</taxon>
        <taxon>Cryptosporangiales</taxon>
        <taxon>Cryptosporangiaceae</taxon>
        <taxon>Cryptosporangium</taxon>
    </lineage>
</organism>
<dbReference type="InterPro" id="IPR028087">
    <property type="entry name" value="Tad_N"/>
</dbReference>
<gene>
    <name evidence="3" type="ORF">GCM10009539_15810</name>
</gene>
<dbReference type="RefSeq" id="WP_344648052.1">
    <property type="nucleotide sequence ID" value="NZ_BAAAGX010000006.1"/>
</dbReference>
<evidence type="ECO:0000256" key="1">
    <source>
        <dbReference type="SAM" id="Phobius"/>
    </source>
</evidence>
<evidence type="ECO:0000313" key="4">
    <source>
        <dbReference type="Proteomes" id="UP001500967"/>
    </source>
</evidence>
<feature type="transmembrane region" description="Helical" evidence="1">
    <location>
        <begin position="24"/>
        <end position="46"/>
    </location>
</feature>
<keyword evidence="4" id="KW-1185">Reference proteome</keyword>
<dbReference type="Pfam" id="PF13400">
    <property type="entry name" value="Tad"/>
    <property type="match status" value="1"/>
</dbReference>